<keyword evidence="1" id="KW-0472">Membrane</keyword>
<keyword evidence="1" id="KW-1133">Transmembrane helix</keyword>
<reference evidence="3" key="1">
    <citation type="journal article" date="2019" name="Int. J. Syst. Evol. Microbiol.">
        <title>The Global Catalogue of Microorganisms (GCM) 10K type strain sequencing project: providing services to taxonomists for standard genome sequencing and annotation.</title>
        <authorList>
            <consortium name="The Broad Institute Genomics Platform"/>
            <consortium name="The Broad Institute Genome Sequencing Center for Infectious Disease"/>
            <person name="Wu L."/>
            <person name="Ma J."/>
        </authorList>
    </citation>
    <scope>NUCLEOTIDE SEQUENCE [LARGE SCALE GENOMIC DNA]</scope>
    <source>
        <strain evidence="3">JCM 10696</strain>
    </source>
</reference>
<keyword evidence="3" id="KW-1185">Reference proteome</keyword>
<gene>
    <name evidence="2" type="ORF">GCM10009550_52800</name>
</gene>
<feature type="transmembrane region" description="Helical" evidence="1">
    <location>
        <begin position="100"/>
        <end position="133"/>
    </location>
</feature>
<sequence length="143" mass="14960">MANDEQVAAAQAALRVAARSKAAARERPAAPGWYAPARGLLFMAGFGLVFGPWARPWLIAGLVAMTAFVLVHGAVVNLGGVVVMPKRTGEEWLIDQVGPLFVYGLGWLAAIPFGHAAGAVTAAVLGGAALWAATAWQENRRRS</sequence>
<accession>A0ABP4C5D7</accession>
<dbReference type="Proteomes" id="UP001500665">
    <property type="component" value="Unassembled WGS sequence"/>
</dbReference>
<feature type="transmembrane region" description="Helical" evidence="1">
    <location>
        <begin position="33"/>
        <end position="50"/>
    </location>
</feature>
<evidence type="ECO:0008006" key="4">
    <source>
        <dbReference type="Google" id="ProtNLM"/>
    </source>
</evidence>
<protein>
    <recommendedName>
        <fullName evidence="4">SPW repeat-containing protein</fullName>
    </recommendedName>
</protein>
<organism evidence="2 3">
    <name type="scientific">Actinocorallia libanotica</name>
    <dbReference type="NCBI Taxonomy" id="46162"/>
    <lineage>
        <taxon>Bacteria</taxon>
        <taxon>Bacillati</taxon>
        <taxon>Actinomycetota</taxon>
        <taxon>Actinomycetes</taxon>
        <taxon>Streptosporangiales</taxon>
        <taxon>Thermomonosporaceae</taxon>
        <taxon>Actinocorallia</taxon>
    </lineage>
</organism>
<evidence type="ECO:0000256" key="1">
    <source>
        <dbReference type="SAM" id="Phobius"/>
    </source>
</evidence>
<keyword evidence="1" id="KW-0812">Transmembrane</keyword>
<evidence type="ECO:0000313" key="3">
    <source>
        <dbReference type="Proteomes" id="UP001500665"/>
    </source>
</evidence>
<name>A0ABP4C5D7_9ACTN</name>
<dbReference type="RefSeq" id="WP_344243657.1">
    <property type="nucleotide sequence ID" value="NZ_BAAAHH010000025.1"/>
</dbReference>
<proteinExistence type="predicted"/>
<evidence type="ECO:0000313" key="2">
    <source>
        <dbReference type="EMBL" id="GAA0960939.1"/>
    </source>
</evidence>
<comment type="caution">
    <text evidence="2">The sequence shown here is derived from an EMBL/GenBank/DDBJ whole genome shotgun (WGS) entry which is preliminary data.</text>
</comment>
<feature type="transmembrane region" description="Helical" evidence="1">
    <location>
        <begin position="57"/>
        <end position="80"/>
    </location>
</feature>
<dbReference type="EMBL" id="BAAAHH010000025">
    <property type="protein sequence ID" value="GAA0960939.1"/>
    <property type="molecule type" value="Genomic_DNA"/>
</dbReference>